<evidence type="ECO:0000256" key="8">
    <source>
        <dbReference type="ARBA" id="ARBA00023136"/>
    </source>
</evidence>
<name>A0A1G5UXG8_9FIRM</name>
<evidence type="ECO:0000256" key="4">
    <source>
        <dbReference type="ARBA" id="ARBA00022692"/>
    </source>
</evidence>
<keyword evidence="3" id="KW-1003">Cell membrane</keyword>
<dbReference type="InterPro" id="IPR044751">
    <property type="entry name" value="Ion_transp-like_CBS"/>
</dbReference>
<comment type="similarity">
    <text evidence="2">Belongs to the UPF0053 family.</text>
</comment>
<dbReference type="STRING" id="209880.SAMN02910343_00225"/>
<dbReference type="PANTHER" id="PTHR43099">
    <property type="entry name" value="UPF0053 PROTEIN YRKA"/>
    <property type="match status" value="1"/>
</dbReference>
<evidence type="ECO:0000256" key="5">
    <source>
        <dbReference type="ARBA" id="ARBA00022737"/>
    </source>
</evidence>
<dbReference type="SMART" id="SM01091">
    <property type="entry name" value="CorC_HlyC"/>
    <property type="match status" value="1"/>
</dbReference>
<evidence type="ECO:0000256" key="7">
    <source>
        <dbReference type="ARBA" id="ARBA00023122"/>
    </source>
</evidence>
<reference evidence="14 15" key="1">
    <citation type="submission" date="2016-10" db="EMBL/GenBank/DDBJ databases">
        <authorList>
            <person name="de Groot N.N."/>
        </authorList>
    </citation>
    <scope>NUCLEOTIDE SEQUENCE [LARGE SCALE GENOMIC DNA]</scope>
    <source>
        <strain evidence="14 15">DSM 15230</strain>
    </source>
</reference>
<dbReference type="GeneID" id="87755274"/>
<dbReference type="RefSeq" id="WP_091362932.1">
    <property type="nucleotide sequence ID" value="NZ_FMXA01000003.1"/>
</dbReference>
<evidence type="ECO:0000256" key="11">
    <source>
        <dbReference type="SAM" id="Phobius"/>
    </source>
</evidence>
<dbReference type="InterPro" id="IPR005170">
    <property type="entry name" value="Transptr-assoc_dom"/>
</dbReference>
<evidence type="ECO:0000256" key="9">
    <source>
        <dbReference type="PROSITE-ProRule" id="PRU00703"/>
    </source>
</evidence>
<dbReference type="AlphaFoldDB" id="A0A1G5UXG8"/>
<dbReference type="GO" id="GO:0050660">
    <property type="term" value="F:flavin adenine dinucleotide binding"/>
    <property type="evidence" value="ECO:0007669"/>
    <property type="project" value="InterPro"/>
</dbReference>
<evidence type="ECO:0000256" key="10">
    <source>
        <dbReference type="PROSITE-ProRule" id="PRU01193"/>
    </source>
</evidence>
<dbReference type="EMBL" id="FMXA01000003">
    <property type="protein sequence ID" value="SDA38320.1"/>
    <property type="molecule type" value="Genomic_DNA"/>
</dbReference>
<organism evidence="14 15">
    <name type="scientific">Allisonella histaminiformans</name>
    <dbReference type="NCBI Taxonomy" id="209880"/>
    <lineage>
        <taxon>Bacteria</taxon>
        <taxon>Bacillati</taxon>
        <taxon>Bacillota</taxon>
        <taxon>Negativicutes</taxon>
        <taxon>Veillonellales</taxon>
        <taxon>Veillonellaceae</taxon>
        <taxon>Allisonella</taxon>
    </lineage>
</organism>
<dbReference type="PANTHER" id="PTHR43099:SF2">
    <property type="entry name" value="UPF0053 PROTEIN YRKA"/>
    <property type="match status" value="1"/>
</dbReference>
<dbReference type="PROSITE" id="PS51371">
    <property type="entry name" value="CBS"/>
    <property type="match status" value="1"/>
</dbReference>
<evidence type="ECO:0000256" key="2">
    <source>
        <dbReference type="ARBA" id="ARBA00006337"/>
    </source>
</evidence>
<evidence type="ECO:0000256" key="3">
    <source>
        <dbReference type="ARBA" id="ARBA00022475"/>
    </source>
</evidence>
<dbReference type="SUPFAM" id="SSF56176">
    <property type="entry name" value="FAD-binding/transporter-associated domain-like"/>
    <property type="match status" value="1"/>
</dbReference>
<feature type="transmembrane region" description="Helical" evidence="11">
    <location>
        <begin position="12"/>
        <end position="34"/>
    </location>
</feature>
<protein>
    <submittedName>
        <fullName evidence="14">Putative hemolysin</fullName>
    </submittedName>
</protein>
<comment type="subcellular location">
    <subcellularLocation>
        <location evidence="1">Cell membrane</location>
        <topology evidence="1">Multi-pass membrane protein</topology>
    </subcellularLocation>
</comment>
<keyword evidence="6 10" id="KW-1133">Transmembrane helix</keyword>
<keyword evidence="4 10" id="KW-0812">Transmembrane</keyword>
<proteinExistence type="inferred from homology"/>
<dbReference type="Pfam" id="PF03471">
    <property type="entry name" value="CorC_HlyC"/>
    <property type="match status" value="1"/>
</dbReference>
<keyword evidence="8 10" id="KW-0472">Membrane</keyword>
<evidence type="ECO:0000313" key="15">
    <source>
        <dbReference type="Proteomes" id="UP000199689"/>
    </source>
</evidence>
<dbReference type="PROSITE" id="PS51846">
    <property type="entry name" value="CNNM"/>
    <property type="match status" value="1"/>
</dbReference>
<feature type="domain" description="CBS" evidence="12">
    <location>
        <begin position="289"/>
        <end position="353"/>
    </location>
</feature>
<dbReference type="SUPFAM" id="SSF54631">
    <property type="entry name" value="CBS-domain pair"/>
    <property type="match status" value="1"/>
</dbReference>
<dbReference type="InterPro" id="IPR051676">
    <property type="entry name" value="UPF0053_domain"/>
</dbReference>
<evidence type="ECO:0000259" key="13">
    <source>
        <dbReference type="PROSITE" id="PS51846"/>
    </source>
</evidence>
<dbReference type="Pfam" id="PF00571">
    <property type="entry name" value="CBS"/>
    <property type="match status" value="1"/>
</dbReference>
<keyword evidence="15" id="KW-1185">Reference proteome</keyword>
<dbReference type="Gene3D" id="3.10.580.10">
    <property type="entry name" value="CBS-domain"/>
    <property type="match status" value="1"/>
</dbReference>
<dbReference type="Proteomes" id="UP000199689">
    <property type="component" value="Unassembled WGS sequence"/>
</dbReference>
<evidence type="ECO:0000259" key="12">
    <source>
        <dbReference type="PROSITE" id="PS51371"/>
    </source>
</evidence>
<evidence type="ECO:0000256" key="1">
    <source>
        <dbReference type="ARBA" id="ARBA00004651"/>
    </source>
</evidence>
<accession>A0A1G5UXG8</accession>
<dbReference type="Gene3D" id="3.30.465.10">
    <property type="match status" value="1"/>
</dbReference>
<dbReference type="InterPro" id="IPR016169">
    <property type="entry name" value="FAD-bd_PCMH_sub2"/>
</dbReference>
<dbReference type="InterPro" id="IPR046342">
    <property type="entry name" value="CBS_dom_sf"/>
</dbReference>
<dbReference type="Pfam" id="PF01595">
    <property type="entry name" value="CNNM"/>
    <property type="match status" value="1"/>
</dbReference>
<feature type="transmembrane region" description="Helical" evidence="11">
    <location>
        <begin position="103"/>
        <end position="123"/>
    </location>
</feature>
<dbReference type="CDD" id="cd04590">
    <property type="entry name" value="CBS_pair_CorC_HlyC_assoc"/>
    <property type="match status" value="1"/>
</dbReference>
<dbReference type="OrthoDB" id="9798188at2"/>
<feature type="domain" description="CNNM transmembrane" evidence="13">
    <location>
        <begin position="3"/>
        <end position="204"/>
    </location>
</feature>
<gene>
    <name evidence="14" type="ORF">SAMN02910343_00225</name>
</gene>
<evidence type="ECO:0000256" key="6">
    <source>
        <dbReference type="ARBA" id="ARBA00022989"/>
    </source>
</evidence>
<sequence length="456" mass="51166">MESGGPLWPELLVLILLVLANGFCSLAEIAIVGARKTKLAELAKDGNKNARAALEVSHHTEELFSTIQVGITTISILTGMFSGASLSGPVAGFLEQFPAVRPYASGLALFIVMALVTYFSLIIGELVPKWIAIAIPEKAACVVARPMIWISTAFKPIVSFCSWSTKVVVSALGIHMSGEKPVSEDEIMVLLHQGARMGTFDKEEPEIIDRVFQMNDLTSEDCMTPRSKLKWLDLEDSDEKLWTELEENEHYRLLVGEGSLDKFCGLVTTTDILLDQHQSQGRWPLKESIKKCLYEPVLIPETLTLDKVLGTFKKQGTHEAMVIDEYGILTGMVTLHDVLEQILGDVPGDQEDVEEEKNKILQRDEHSWLVEGLCTIDDFRNYFHIEDELPGEAEDYYKTLGGFLTYRFGYIPKEAEKITYGPYTFEIVDCDNRRIDKVLVTVQPKPETKQEDQEKE</sequence>
<dbReference type="InterPro" id="IPR036318">
    <property type="entry name" value="FAD-bd_PCMH-like_sf"/>
</dbReference>
<evidence type="ECO:0000313" key="14">
    <source>
        <dbReference type="EMBL" id="SDA38320.1"/>
    </source>
</evidence>
<dbReference type="InterPro" id="IPR000644">
    <property type="entry name" value="CBS_dom"/>
</dbReference>
<keyword evidence="5" id="KW-0677">Repeat</keyword>
<dbReference type="GO" id="GO:0005886">
    <property type="term" value="C:plasma membrane"/>
    <property type="evidence" value="ECO:0007669"/>
    <property type="project" value="UniProtKB-SubCell"/>
</dbReference>
<keyword evidence="7 9" id="KW-0129">CBS domain</keyword>
<dbReference type="InterPro" id="IPR002550">
    <property type="entry name" value="CNNM"/>
</dbReference>